<accession>A0A9D4HDD1</accession>
<gene>
    <name evidence="1" type="ORF">DPMN_073435</name>
</gene>
<organism evidence="1 2">
    <name type="scientific">Dreissena polymorpha</name>
    <name type="common">Zebra mussel</name>
    <name type="synonym">Mytilus polymorpha</name>
    <dbReference type="NCBI Taxonomy" id="45954"/>
    <lineage>
        <taxon>Eukaryota</taxon>
        <taxon>Metazoa</taxon>
        <taxon>Spiralia</taxon>
        <taxon>Lophotrochozoa</taxon>
        <taxon>Mollusca</taxon>
        <taxon>Bivalvia</taxon>
        <taxon>Autobranchia</taxon>
        <taxon>Heteroconchia</taxon>
        <taxon>Euheterodonta</taxon>
        <taxon>Imparidentia</taxon>
        <taxon>Neoheterodontei</taxon>
        <taxon>Myida</taxon>
        <taxon>Dreissenoidea</taxon>
        <taxon>Dreissenidae</taxon>
        <taxon>Dreissena</taxon>
    </lineage>
</organism>
<name>A0A9D4HDD1_DREPO</name>
<protein>
    <submittedName>
        <fullName evidence="1">Uncharacterized protein</fullName>
    </submittedName>
</protein>
<proteinExistence type="predicted"/>
<reference evidence="1" key="2">
    <citation type="submission" date="2020-11" db="EMBL/GenBank/DDBJ databases">
        <authorList>
            <person name="McCartney M.A."/>
            <person name="Auch B."/>
            <person name="Kono T."/>
            <person name="Mallez S."/>
            <person name="Becker A."/>
            <person name="Gohl D.M."/>
            <person name="Silverstein K.A.T."/>
            <person name="Koren S."/>
            <person name="Bechman K.B."/>
            <person name="Herman A."/>
            <person name="Abrahante J.E."/>
            <person name="Garbe J."/>
        </authorList>
    </citation>
    <scope>NUCLEOTIDE SEQUENCE</scope>
    <source>
        <strain evidence="1">Duluth1</strain>
        <tissue evidence="1">Whole animal</tissue>
    </source>
</reference>
<evidence type="ECO:0000313" key="2">
    <source>
        <dbReference type="Proteomes" id="UP000828390"/>
    </source>
</evidence>
<dbReference type="Proteomes" id="UP000828390">
    <property type="component" value="Unassembled WGS sequence"/>
</dbReference>
<keyword evidence="2" id="KW-1185">Reference proteome</keyword>
<reference evidence="1" key="1">
    <citation type="journal article" date="2019" name="bioRxiv">
        <title>The Genome of the Zebra Mussel, Dreissena polymorpha: A Resource for Invasive Species Research.</title>
        <authorList>
            <person name="McCartney M.A."/>
            <person name="Auch B."/>
            <person name="Kono T."/>
            <person name="Mallez S."/>
            <person name="Zhang Y."/>
            <person name="Obille A."/>
            <person name="Becker A."/>
            <person name="Abrahante J.E."/>
            <person name="Garbe J."/>
            <person name="Badalamenti J.P."/>
            <person name="Herman A."/>
            <person name="Mangelson H."/>
            <person name="Liachko I."/>
            <person name="Sullivan S."/>
            <person name="Sone E.D."/>
            <person name="Koren S."/>
            <person name="Silverstein K.A.T."/>
            <person name="Beckman K.B."/>
            <person name="Gohl D.M."/>
        </authorList>
    </citation>
    <scope>NUCLEOTIDE SEQUENCE</scope>
    <source>
        <strain evidence="1">Duluth1</strain>
        <tissue evidence="1">Whole animal</tissue>
    </source>
</reference>
<evidence type="ECO:0000313" key="1">
    <source>
        <dbReference type="EMBL" id="KAH3713638.1"/>
    </source>
</evidence>
<comment type="caution">
    <text evidence="1">The sequence shown here is derived from an EMBL/GenBank/DDBJ whole genome shotgun (WGS) entry which is preliminary data.</text>
</comment>
<dbReference type="EMBL" id="JAIWYP010000014">
    <property type="protein sequence ID" value="KAH3713638.1"/>
    <property type="molecule type" value="Genomic_DNA"/>
</dbReference>
<dbReference type="AlphaFoldDB" id="A0A9D4HDD1"/>
<sequence>MNEATVADSDRKLGNEIICHCFLHEKKWWTSQEEMVDLLRSLFHWQMSHSCLMLLQASPVLIEVLLPEVV</sequence>